<keyword evidence="1" id="KW-0472">Membrane</keyword>
<accession>A0A5F1Z6R2</accession>
<sequence length="286" mass="33067">MKKEQKLIKYYTVIFLISVYINSCYSITETKIPKDREIIPNSDTFKNEYSIELSNDSENVIAYVKGKRILTKKVKVNYLIDRSSKIKENPSCVEVYNIFCIFPLFIEAPTLIWRTWNSEITEVETESDSEKGQNLVVNDLKIDICGKKYPITNGKTIIQSENCKNKLEDPQLIEPNGKIIEALTINPNLITVFEKIQSDKEEAKKEKELYSRPHYWLYCSTTGYSSMPPSVTNQFLESMKLVAYEESSQCENAAWTKNQFAMQMGIGCICKYMSIDKKQADKLNNR</sequence>
<gene>
    <name evidence="2" type="ORF">EHQ30_11090</name>
</gene>
<keyword evidence="1" id="KW-1133">Transmembrane helix</keyword>
<dbReference type="AlphaFoldDB" id="A0A5F1Z6R2"/>
<evidence type="ECO:0000313" key="3">
    <source>
        <dbReference type="Proteomes" id="UP000297891"/>
    </source>
</evidence>
<comment type="caution">
    <text evidence="2">The sequence shown here is derived from an EMBL/GenBank/DDBJ whole genome shotgun (WGS) entry which is preliminary data.</text>
</comment>
<name>A0A5F1Z6R2_9LEPT</name>
<dbReference type="RefSeq" id="WP_135676893.1">
    <property type="nucleotide sequence ID" value="NZ_RQFP01000003.1"/>
</dbReference>
<proteinExistence type="predicted"/>
<dbReference type="EMBL" id="RQFP01000003">
    <property type="protein sequence ID" value="TGK94058.1"/>
    <property type="molecule type" value="Genomic_DNA"/>
</dbReference>
<reference evidence="2" key="1">
    <citation type="journal article" date="2019" name="PLoS Negl. Trop. Dis.">
        <title>Revisiting the worldwide diversity of Leptospira species in the environment.</title>
        <authorList>
            <person name="Vincent A.T."/>
            <person name="Schiettekatte O."/>
            <person name="Bourhy P."/>
            <person name="Veyrier F.J."/>
            <person name="Picardeau M."/>
        </authorList>
    </citation>
    <scope>NUCLEOTIDE SEQUENCE [LARGE SCALE GENOMIC DNA]</scope>
    <source>
        <strain evidence="2">201800277</strain>
    </source>
</reference>
<organism evidence="2 3">
    <name type="scientific">Leptospira brenneri</name>
    <dbReference type="NCBI Taxonomy" id="2023182"/>
    <lineage>
        <taxon>Bacteria</taxon>
        <taxon>Pseudomonadati</taxon>
        <taxon>Spirochaetota</taxon>
        <taxon>Spirochaetia</taxon>
        <taxon>Leptospirales</taxon>
        <taxon>Leptospiraceae</taxon>
        <taxon>Leptospira</taxon>
    </lineage>
</organism>
<keyword evidence="3" id="KW-1185">Reference proteome</keyword>
<feature type="transmembrane region" description="Helical" evidence="1">
    <location>
        <begin position="7"/>
        <end position="28"/>
    </location>
</feature>
<keyword evidence="1" id="KW-0812">Transmembrane</keyword>
<dbReference type="OrthoDB" id="9968810at2"/>
<dbReference type="Proteomes" id="UP000297891">
    <property type="component" value="Unassembled WGS sequence"/>
</dbReference>
<protein>
    <submittedName>
        <fullName evidence="2">Uncharacterized protein</fullName>
    </submittedName>
</protein>
<evidence type="ECO:0000256" key="1">
    <source>
        <dbReference type="SAM" id="Phobius"/>
    </source>
</evidence>
<evidence type="ECO:0000313" key="2">
    <source>
        <dbReference type="EMBL" id="TGK94058.1"/>
    </source>
</evidence>